<dbReference type="STRING" id="1590841.A0A2R6QNZ6"/>
<dbReference type="OrthoDB" id="1712880at2759"/>
<dbReference type="SUPFAM" id="SSF52047">
    <property type="entry name" value="RNI-like"/>
    <property type="match status" value="1"/>
</dbReference>
<dbReference type="AlphaFoldDB" id="A0A2R6QNZ6"/>
<protein>
    <submittedName>
        <fullName evidence="1">F-box/LRR-repeat protein</fullName>
    </submittedName>
</protein>
<dbReference type="OMA" id="EAQSAYC"/>
<reference evidence="1 2" key="1">
    <citation type="submission" date="2017-07" db="EMBL/GenBank/DDBJ databases">
        <title>An improved, manually edited Actinidia chinensis var. chinensis (kiwifruit) genome highlights the challenges associated with draft genomes and gene prediction in plants.</title>
        <authorList>
            <person name="Pilkington S."/>
            <person name="Crowhurst R."/>
            <person name="Hilario E."/>
            <person name="Nardozza S."/>
            <person name="Fraser L."/>
            <person name="Peng Y."/>
            <person name="Gunaseelan K."/>
            <person name="Simpson R."/>
            <person name="Tahir J."/>
            <person name="Deroles S."/>
            <person name="Templeton K."/>
            <person name="Luo Z."/>
            <person name="Davy M."/>
            <person name="Cheng C."/>
            <person name="Mcneilage M."/>
            <person name="Scaglione D."/>
            <person name="Liu Y."/>
            <person name="Zhang Q."/>
            <person name="Datson P."/>
            <person name="De Silva N."/>
            <person name="Gardiner S."/>
            <person name="Bassett H."/>
            <person name="Chagne D."/>
            <person name="Mccallum J."/>
            <person name="Dzierzon H."/>
            <person name="Deng C."/>
            <person name="Wang Y.-Y."/>
            <person name="Barron N."/>
            <person name="Manako K."/>
            <person name="Bowen J."/>
            <person name="Foster T."/>
            <person name="Erridge Z."/>
            <person name="Tiffin H."/>
            <person name="Waite C."/>
            <person name="Davies K."/>
            <person name="Grierson E."/>
            <person name="Laing W."/>
            <person name="Kirk R."/>
            <person name="Chen X."/>
            <person name="Wood M."/>
            <person name="Montefiori M."/>
            <person name="Brummell D."/>
            <person name="Schwinn K."/>
            <person name="Catanach A."/>
            <person name="Fullerton C."/>
            <person name="Li D."/>
            <person name="Meiyalaghan S."/>
            <person name="Nieuwenhuizen N."/>
            <person name="Read N."/>
            <person name="Prakash R."/>
            <person name="Hunter D."/>
            <person name="Zhang H."/>
            <person name="Mckenzie M."/>
            <person name="Knabel M."/>
            <person name="Harris A."/>
            <person name="Allan A."/>
            <person name="Chen A."/>
            <person name="Janssen B."/>
            <person name="Plunkett B."/>
            <person name="Dwamena C."/>
            <person name="Voogd C."/>
            <person name="Leif D."/>
            <person name="Lafferty D."/>
            <person name="Souleyre E."/>
            <person name="Varkonyi-Gasic E."/>
            <person name="Gambi F."/>
            <person name="Hanley J."/>
            <person name="Yao J.-L."/>
            <person name="Cheung J."/>
            <person name="David K."/>
            <person name="Warren B."/>
            <person name="Marsh K."/>
            <person name="Snowden K."/>
            <person name="Lin-Wang K."/>
            <person name="Brian L."/>
            <person name="Martinez-Sanchez M."/>
            <person name="Wang M."/>
            <person name="Ileperuma N."/>
            <person name="Macnee N."/>
            <person name="Campin R."/>
            <person name="Mcatee P."/>
            <person name="Drummond R."/>
            <person name="Espley R."/>
            <person name="Ireland H."/>
            <person name="Wu R."/>
            <person name="Atkinson R."/>
            <person name="Karunairetnam S."/>
            <person name="Bulley S."/>
            <person name="Chunkath S."/>
            <person name="Hanley Z."/>
            <person name="Storey R."/>
            <person name="Thrimawithana A."/>
            <person name="Thomson S."/>
            <person name="David C."/>
            <person name="Testolin R."/>
        </authorList>
    </citation>
    <scope>NUCLEOTIDE SEQUENCE [LARGE SCALE GENOMIC DNA]</scope>
    <source>
        <strain evidence="2">cv. Red5</strain>
        <tissue evidence="1">Young leaf</tissue>
    </source>
</reference>
<keyword evidence="2" id="KW-1185">Reference proteome</keyword>
<gene>
    <name evidence="1" type="ORF">CEY00_Acc15923</name>
</gene>
<name>A0A2R6QNZ6_ACTCC</name>
<dbReference type="Proteomes" id="UP000241394">
    <property type="component" value="Chromosome LG14"/>
</dbReference>
<reference evidence="2" key="2">
    <citation type="journal article" date="2018" name="BMC Genomics">
        <title>A manually annotated Actinidia chinensis var. chinensis (kiwifruit) genome highlights the challenges associated with draft genomes and gene prediction in plants.</title>
        <authorList>
            <person name="Pilkington S.M."/>
            <person name="Crowhurst R."/>
            <person name="Hilario E."/>
            <person name="Nardozza S."/>
            <person name="Fraser L."/>
            <person name="Peng Y."/>
            <person name="Gunaseelan K."/>
            <person name="Simpson R."/>
            <person name="Tahir J."/>
            <person name="Deroles S.C."/>
            <person name="Templeton K."/>
            <person name="Luo Z."/>
            <person name="Davy M."/>
            <person name="Cheng C."/>
            <person name="McNeilage M."/>
            <person name="Scaglione D."/>
            <person name="Liu Y."/>
            <person name="Zhang Q."/>
            <person name="Datson P."/>
            <person name="De Silva N."/>
            <person name="Gardiner S.E."/>
            <person name="Bassett H."/>
            <person name="Chagne D."/>
            <person name="McCallum J."/>
            <person name="Dzierzon H."/>
            <person name="Deng C."/>
            <person name="Wang Y.Y."/>
            <person name="Barron L."/>
            <person name="Manako K."/>
            <person name="Bowen J."/>
            <person name="Foster T.M."/>
            <person name="Erridge Z.A."/>
            <person name="Tiffin H."/>
            <person name="Waite C.N."/>
            <person name="Davies K.M."/>
            <person name="Grierson E.P."/>
            <person name="Laing W.A."/>
            <person name="Kirk R."/>
            <person name="Chen X."/>
            <person name="Wood M."/>
            <person name="Montefiori M."/>
            <person name="Brummell D.A."/>
            <person name="Schwinn K.E."/>
            <person name="Catanach A."/>
            <person name="Fullerton C."/>
            <person name="Li D."/>
            <person name="Meiyalaghan S."/>
            <person name="Nieuwenhuizen N."/>
            <person name="Read N."/>
            <person name="Prakash R."/>
            <person name="Hunter D."/>
            <person name="Zhang H."/>
            <person name="McKenzie M."/>
            <person name="Knabel M."/>
            <person name="Harris A."/>
            <person name="Allan A.C."/>
            <person name="Gleave A."/>
            <person name="Chen A."/>
            <person name="Janssen B.J."/>
            <person name="Plunkett B."/>
            <person name="Ampomah-Dwamena C."/>
            <person name="Voogd C."/>
            <person name="Leif D."/>
            <person name="Lafferty D."/>
            <person name="Souleyre E.J.F."/>
            <person name="Varkonyi-Gasic E."/>
            <person name="Gambi F."/>
            <person name="Hanley J."/>
            <person name="Yao J.L."/>
            <person name="Cheung J."/>
            <person name="David K.M."/>
            <person name="Warren B."/>
            <person name="Marsh K."/>
            <person name="Snowden K.C."/>
            <person name="Lin-Wang K."/>
            <person name="Brian L."/>
            <person name="Martinez-Sanchez M."/>
            <person name="Wang M."/>
            <person name="Ileperuma N."/>
            <person name="Macnee N."/>
            <person name="Campin R."/>
            <person name="McAtee P."/>
            <person name="Drummond R.S.M."/>
            <person name="Espley R.V."/>
            <person name="Ireland H.S."/>
            <person name="Wu R."/>
            <person name="Atkinson R.G."/>
            <person name="Karunairetnam S."/>
            <person name="Bulley S."/>
            <person name="Chunkath S."/>
            <person name="Hanley Z."/>
            <person name="Storey R."/>
            <person name="Thrimawithana A.H."/>
            <person name="Thomson S."/>
            <person name="David C."/>
            <person name="Testolin R."/>
            <person name="Huang H."/>
            <person name="Hellens R.P."/>
            <person name="Schaffer R.J."/>
        </authorList>
    </citation>
    <scope>NUCLEOTIDE SEQUENCE [LARGE SCALE GENOMIC DNA]</scope>
    <source>
        <strain evidence="2">cv. Red5</strain>
    </source>
</reference>
<dbReference type="Gramene" id="PSS11650">
    <property type="protein sequence ID" value="PSS11650"/>
    <property type="gene ID" value="CEY00_Acc15923"/>
</dbReference>
<organism evidence="1 2">
    <name type="scientific">Actinidia chinensis var. chinensis</name>
    <name type="common">Chinese soft-hair kiwi</name>
    <dbReference type="NCBI Taxonomy" id="1590841"/>
    <lineage>
        <taxon>Eukaryota</taxon>
        <taxon>Viridiplantae</taxon>
        <taxon>Streptophyta</taxon>
        <taxon>Embryophyta</taxon>
        <taxon>Tracheophyta</taxon>
        <taxon>Spermatophyta</taxon>
        <taxon>Magnoliopsida</taxon>
        <taxon>eudicotyledons</taxon>
        <taxon>Gunneridae</taxon>
        <taxon>Pentapetalae</taxon>
        <taxon>asterids</taxon>
        <taxon>Ericales</taxon>
        <taxon>Actinidiaceae</taxon>
        <taxon>Actinidia</taxon>
    </lineage>
</organism>
<proteinExistence type="predicted"/>
<dbReference type="InParanoid" id="A0A2R6QNZ6"/>
<evidence type="ECO:0000313" key="1">
    <source>
        <dbReference type="EMBL" id="PSS11650.1"/>
    </source>
</evidence>
<dbReference type="Gene3D" id="3.80.10.10">
    <property type="entry name" value="Ribonuclease Inhibitor"/>
    <property type="match status" value="1"/>
</dbReference>
<evidence type="ECO:0000313" key="2">
    <source>
        <dbReference type="Proteomes" id="UP000241394"/>
    </source>
</evidence>
<dbReference type="InterPro" id="IPR032675">
    <property type="entry name" value="LRR_dom_sf"/>
</dbReference>
<comment type="caution">
    <text evidence="1">The sequence shown here is derived from an EMBL/GenBank/DDBJ whole genome shotgun (WGS) entry which is preliminary data.</text>
</comment>
<dbReference type="EMBL" id="NKQK01000014">
    <property type="protein sequence ID" value="PSS11650.1"/>
    <property type="molecule type" value="Genomic_DNA"/>
</dbReference>
<accession>A0A2R6QNZ6</accession>
<sequence>MHDLNWGFSSDQLSELPTVCRSSDFLSQDKVSLPIEKPNRLLQILNCVGCPNVKKVLIPSAARCFHLSSLNLSLSANLGEVDIACYNLCFLNLSNCCSLEILKLECPRLTSLFLQSCNIGEETVEVAVSHCNVLETLDVRFCPKICPVSMSRLRAACPSLKRIFSSLSPP</sequence>